<dbReference type="OrthoDB" id="1704601at2"/>
<dbReference type="EMBL" id="CP009687">
    <property type="protein sequence ID" value="AKL95280.1"/>
    <property type="molecule type" value="Genomic_DNA"/>
</dbReference>
<keyword evidence="2" id="KW-1185">Reference proteome</keyword>
<name>A0A0D8IDR3_9CLOT</name>
<organism evidence="1 2">
    <name type="scientific">Clostridium aceticum</name>
    <dbReference type="NCBI Taxonomy" id="84022"/>
    <lineage>
        <taxon>Bacteria</taxon>
        <taxon>Bacillati</taxon>
        <taxon>Bacillota</taxon>
        <taxon>Clostridia</taxon>
        <taxon>Eubacteriales</taxon>
        <taxon>Clostridiaceae</taxon>
        <taxon>Clostridium</taxon>
    </lineage>
</organism>
<sequence>MMLNRREKVLIGLLLGAVILGAYYRFLIMPLHTALDQVKLEKEETEVEYLVVQHKLDSQAQLSNQINDLNNEIARLAEGYFGSIEQEDVILLFSDFVLEKNMKVSSLSFSKSTLEDLNSVEEDQENPGEEQIKTEVLSVQMGFEGDYRGLIDFLKTVREYDKKIIVKNLKVNNRQQGPLSGSLSLDFYSVPEVNNYFPKENSILHYTSFSESDYEKIWSPLKVLDLFNGGGHVPWIAGGSAPKNLNTYNLGNKSLANEGLSSKELDALDVNESLRTRTLLYNFEGNNSFFAGVPRDIVGNASLFTTSLQGNYSTKVQYDFIRDRDYNAANLILEKESITIARQPEILAISVYAYETNYHNIGFILVDVSGGEFNVPLAYGVDWGGWRTIERTLPAGIVYPAKIQRIYIEQGETLDHLKGSFLFDKLEVLYASTSDYPK</sequence>
<proteinExistence type="predicted"/>
<dbReference type="PATRIC" id="fig|84022.5.peg.3289"/>
<evidence type="ECO:0000313" key="2">
    <source>
        <dbReference type="Proteomes" id="UP000035704"/>
    </source>
</evidence>
<dbReference type="RefSeq" id="WP_044823978.1">
    <property type="nucleotide sequence ID" value="NZ_CP009687.1"/>
</dbReference>
<dbReference type="Gene3D" id="3.30.70.60">
    <property type="match status" value="1"/>
</dbReference>
<accession>A0A0D8IDR3</accession>
<dbReference type="STRING" id="84022.CACET_c18320"/>
<reference evidence="1 2" key="1">
    <citation type="submission" date="2014-10" db="EMBL/GenBank/DDBJ databases">
        <title>Genome sequence of Clostridium aceticum DSM 1496.</title>
        <authorList>
            <person name="Poehlein A."/>
            <person name="Schiel-Bengelsdorf B."/>
            <person name="Gottschalk G."/>
            <person name="Duerre P."/>
            <person name="Daniel R."/>
        </authorList>
    </citation>
    <scope>NUCLEOTIDE SEQUENCE [LARGE SCALE GENOMIC DNA]</scope>
    <source>
        <strain evidence="1 2">DSM 1496</strain>
    </source>
</reference>
<dbReference type="AlphaFoldDB" id="A0A0D8IDR3"/>
<dbReference type="KEGG" id="cace:CACET_c18320"/>
<evidence type="ECO:0000313" key="1">
    <source>
        <dbReference type="EMBL" id="AKL95280.1"/>
    </source>
</evidence>
<dbReference type="InterPro" id="IPR014717">
    <property type="entry name" value="Transl_elong_EF1B/ribsomal_bS6"/>
</dbReference>
<gene>
    <name evidence="1" type="primary">pilO</name>
    <name evidence="1" type="ORF">CACET_c18320</name>
</gene>
<protein>
    <submittedName>
        <fullName evidence="1">Type IV pilus assembly protein PilO</fullName>
    </submittedName>
</protein>
<dbReference type="Proteomes" id="UP000035704">
    <property type="component" value="Chromosome"/>
</dbReference>